<feature type="transmembrane region" description="Helical" evidence="12">
    <location>
        <begin position="913"/>
        <end position="931"/>
    </location>
</feature>
<dbReference type="InterPro" id="IPR008250">
    <property type="entry name" value="ATPase_P-typ_transduc_dom_A_sf"/>
</dbReference>
<evidence type="ECO:0000256" key="4">
    <source>
        <dbReference type="ARBA" id="ARBA00022692"/>
    </source>
</evidence>
<dbReference type="EC" id="7.2.2.-" evidence="12"/>
<dbReference type="GO" id="GO:0019829">
    <property type="term" value="F:ATPase-coupled monoatomic cation transmembrane transporter activity"/>
    <property type="evidence" value="ECO:0007669"/>
    <property type="project" value="UniProtKB-UniRule"/>
</dbReference>
<evidence type="ECO:0000256" key="8">
    <source>
        <dbReference type="ARBA" id="ARBA00022842"/>
    </source>
</evidence>
<feature type="transmembrane region" description="Helical" evidence="12">
    <location>
        <begin position="1935"/>
        <end position="1957"/>
    </location>
</feature>
<dbReference type="SUPFAM" id="SSF81660">
    <property type="entry name" value="Metal cation-transporting ATPase, ATP-binding domain N"/>
    <property type="match status" value="2"/>
</dbReference>
<dbReference type="PANTHER" id="PTHR45630">
    <property type="entry name" value="CATION-TRANSPORTING ATPASE-RELATED"/>
    <property type="match status" value="1"/>
</dbReference>
<dbReference type="InterPro" id="IPR047819">
    <property type="entry name" value="P5A-ATPase_N"/>
</dbReference>
<feature type="transmembrane region" description="Helical" evidence="12">
    <location>
        <begin position="885"/>
        <end position="907"/>
    </location>
</feature>
<feature type="transmembrane region" description="Helical" evidence="12">
    <location>
        <begin position="1098"/>
        <end position="1118"/>
    </location>
</feature>
<dbReference type="FunFam" id="2.70.150.10:FF:000109">
    <property type="entry name" value="Cation-transporting ATPase"/>
    <property type="match status" value="2"/>
</dbReference>
<feature type="transmembrane region" description="Helical" evidence="12">
    <location>
        <begin position="221"/>
        <end position="240"/>
    </location>
</feature>
<evidence type="ECO:0000256" key="12">
    <source>
        <dbReference type="RuleBase" id="RU362082"/>
    </source>
</evidence>
<evidence type="ECO:0000313" key="16">
    <source>
        <dbReference type="Proteomes" id="UP000230233"/>
    </source>
</evidence>
<dbReference type="InterPro" id="IPR023298">
    <property type="entry name" value="ATPase_P-typ_TM_dom_sf"/>
</dbReference>
<evidence type="ECO:0000256" key="5">
    <source>
        <dbReference type="ARBA" id="ARBA00022723"/>
    </source>
</evidence>
<dbReference type="Gene3D" id="3.40.50.1000">
    <property type="entry name" value="HAD superfamily/HAD-like"/>
    <property type="match status" value="2"/>
</dbReference>
<dbReference type="CDD" id="cd07542">
    <property type="entry name" value="P-type_ATPase_cation"/>
    <property type="match status" value="2"/>
</dbReference>
<dbReference type="FunFam" id="1.20.1110.10:FF:000034">
    <property type="entry name" value="Cation-transporting ATPase"/>
    <property type="match status" value="2"/>
</dbReference>
<dbReference type="GO" id="GO:0016020">
    <property type="term" value="C:membrane"/>
    <property type="evidence" value="ECO:0007669"/>
    <property type="project" value="UniProtKB-SubCell"/>
</dbReference>
<sequence length="2161" mass="242026">MGPGGSRRPRNSHHATATAASAASRQDGRDPEHEFDIIAYRTTLWRTFFFYALSFGTCGIFRLILHWFPKRLIQFRAKLCSVEHADMVLVVDNHNRHDICKIYHRNQSGTDHTVVANTDGTLTELEELRWFNYRKLQYTWIDGEWSTPSRAYSHVTPEALAKSAPASGLKADDVALRRTYFGMNAMPVKLSPFYELVYKEVLSPFYIFQAISVTVWYIDDYVWYALLIIVMSLYSVVMTLRQTRSQQRRLQSMVVEHDEVEVIRENGRVCKMDSSEIVPGDVLVIPPQGCMMYCDCVLLNGTVIVNESMLTGESIPITKSAISDDGHEKVFSMEKHGKNIIFNGTKVLQTKYYKGQHVKALVIRTAYSTTKGQLIRAIMYPKPADFKFFSELMKFIGVLSIVAFFGFMYTSIILFYRGSSIEKIVIRALDLVTIVVPPALPAVMGIGIFYAQRRLRQMSIYCISPTTINTCGAIDVVCFDKTGTLTEDGLDFYALRVVDNARIGENIVQISTNDTCQNVVRAIATCHTLSKINHELHGDPLDVIMFEQTGYSLEEDDSESHESIESIQPILIRPPKDSTLPDCQIVKQFTFSSGLQRQSVIVTDEDSMKAYCKGSPEMIMSLCRPETVPENFHDIVEEYSQHGYRLIAVAEKELTIGSEVQKVPRQSIECDLTLIGLVALENRLKPVTTEVIQQLNGANIRSVMVTGDNILTALSVARECGIIVSKKTAYLIEHENGVVDKMGRTILTIREKSEHHTQERQSKSVDLSRMSNAECQFAISGSTFSVVTHEYPELLDQLVCVCNVFARMAPEQKQLLVEHLQTVGSTVAMCGDGANDCAALKAAHAGISLSEAEASIAAPFTSKVADIRCVITLISEGRCALVTSYSAFLCMAGYSLTQFISILLLYWNATSFSQMQFLFIDIAIVTNLAFLSSKTRAYKGLASTPPPTSILSTASMVSLFGQLAIGGMAQIAVFCWITLQPWFIPFQPTHHDNDEDRKSMQGTAIFYVSLFHYIVLYFVFAAGPPYRASITSNKAFLMSMISVTINKADRMGPGGSRRPRNSHHATATATSTASRQDGRDPEHEFDIIAYRTTLWRTFFFYALSFGTCGFFRLILHWFPKRLIQFRAKLCSVEHADMVLVVDNHNRHDICKIYHRNQSGTDHTVVANTDGTLTELEELRWFNYRKLQYTWIDGEWSTPSRAYSHVTPEALAKSAPASGLKADDVALRRTYFGMNVMPVKLSPFYELVYKEVLSPFYIFQAISVTVWYIDDYVWYALLIIVMSLYSVVMTLRQTRSQQRRLQSMVVEHDEVEVIRENGRVCKMDSSEIVPGDVLVIPPQGCMMYCDCVLLNGTVIVNEPMLTGESIPITKSAISDDGHEKVFSMEKHGKNIIFNGTKVLQTKYYKGQHVKALVIRTAYSTTKGQLIRAIMYPKPADFKFFSELMKFIGVLSIVAFFGFMYTSIILFYRGSSIEKIVIRALDLVTIVVPPALPAVMGIGIFYAQRRLRQMSIYCISPTTINTCGAIDVVCFDKTGTLTEDGLDFYALRVVDNARIGENIVQISTNDTCQNVVRAIATCHTLSKINHELHGDPLDVIMFEQTGYSLEEDDSESHESIESIQPILIRPPKDSTLPDCQIVKQFTFSSGLQRQSVIVTDEDSMKAYCKGSPEMIMSLCRPETVPENFHDIVEEYSQHGYRLIAVAEKELTIGSEVQKVPRQSIECDLTLIGLVALENRLKPVTTEVIQVLNEANIRSVMVTGDNILTALSVARECGIIVSKKTAYLIEHENGVVDKMGRTILTIREKSEHHTQERQSKSVDLSKMSNAECQFAISGSTFSVVTHEYPELLDQLVCVCNVFARMAPEQKQLLVEHLQTVGSTVAMCGDGANDCAALKAAHAGISLSEAEASIAAPFTSKVADIRCVITLISEGRCALVTSYSAFLCMAGYSLTQFISILLLYWNATSFSQMQFLFIDIAIVTNLAFLSSKTRAYKGLASTPPPTSILSTASMVSLFGQLAIGGMAQIAVFCWITLQPWFIPFQPTHHDNDEDRKSMQGTAIFYVSLFHYIVLYFVFAAGPPYRASITSNKAFLMSMISVTIGCIFLVVFYVSPIQYFLGCLWISQDFCFIILAVALLTAIISVLYDRCVDWISTKIREKIRQRRKGA</sequence>
<dbReference type="SUPFAM" id="SSF81653">
    <property type="entry name" value="Calcium ATPase, transduction domain A"/>
    <property type="match status" value="2"/>
</dbReference>
<keyword evidence="3" id="KW-0597">Phosphoprotein</keyword>
<dbReference type="InterPro" id="IPR059000">
    <property type="entry name" value="ATPase_P-type_domA"/>
</dbReference>
<evidence type="ECO:0000256" key="10">
    <source>
        <dbReference type="ARBA" id="ARBA00022989"/>
    </source>
</evidence>
<gene>
    <name evidence="15" type="primary">Cni-catp-7</name>
    <name evidence="15" type="synonym">Cnig_chr_IV.g15391</name>
    <name evidence="15" type="ORF">B9Z55_015391</name>
</gene>
<dbReference type="OrthoDB" id="48943at2759"/>
<dbReference type="FunFam" id="3.40.1110.10:FF:000121">
    <property type="entry name" value="Cation-transporting ATPase"/>
    <property type="match status" value="2"/>
</dbReference>
<evidence type="ECO:0000256" key="3">
    <source>
        <dbReference type="ARBA" id="ARBA00022553"/>
    </source>
</evidence>
<dbReference type="NCBIfam" id="TIGR01657">
    <property type="entry name" value="P-ATPase-V"/>
    <property type="match status" value="2"/>
</dbReference>
<feature type="transmembrane region" description="Helical" evidence="12">
    <location>
        <begin position="2085"/>
        <end position="2105"/>
    </location>
</feature>
<dbReference type="InterPro" id="IPR004014">
    <property type="entry name" value="ATPase_P-typ_cation-transptr_N"/>
</dbReference>
<accession>A0A2G5UA04</accession>
<protein>
    <recommendedName>
        <fullName evidence="12">Cation-transporting ATPase</fullName>
        <ecNumber evidence="12">7.2.2.-</ecNumber>
    </recommendedName>
</protein>
<feature type="domain" description="Cation-transporting P-type ATPase N-terminal" evidence="14">
    <location>
        <begin position="151"/>
        <end position="221"/>
    </location>
</feature>
<comment type="catalytic activity">
    <reaction evidence="12">
        <text>ATP + H2O = ADP + phosphate + H(+)</text>
        <dbReference type="Rhea" id="RHEA:13065"/>
        <dbReference type="ChEBI" id="CHEBI:15377"/>
        <dbReference type="ChEBI" id="CHEBI:15378"/>
        <dbReference type="ChEBI" id="CHEBI:30616"/>
        <dbReference type="ChEBI" id="CHEBI:43474"/>
        <dbReference type="ChEBI" id="CHEBI:456216"/>
    </reaction>
</comment>
<dbReference type="Gene3D" id="3.40.1110.10">
    <property type="entry name" value="Calcium-transporting ATPase, cytoplasmic domain N"/>
    <property type="match status" value="2"/>
</dbReference>
<feature type="transmembrane region" description="Helical" evidence="12">
    <location>
        <begin position="1004"/>
        <end position="1023"/>
    </location>
</feature>
<dbReference type="InterPro" id="IPR047821">
    <property type="entry name" value="P5B-type_ATPase"/>
</dbReference>
<feature type="region of interest" description="Disordered" evidence="13">
    <location>
        <begin position="1"/>
        <end position="28"/>
    </location>
</feature>
<feature type="transmembrane region" description="Helical" evidence="12">
    <location>
        <begin position="48"/>
        <end position="68"/>
    </location>
</feature>
<dbReference type="GO" id="GO:0015662">
    <property type="term" value="F:P-type ion transporter activity"/>
    <property type="evidence" value="ECO:0007669"/>
    <property type="project" value="InterPro"/>
</dbReference>
<evidence type="ECO:0000256" key="2">
    <source>
        <dbReference type="ARBA" id="ARBA00006000"/>
    </source>
</evidence>
<keyword evidence="10 12" id="KW-1133">Transmembrane helix</keyword>
<dbReference type="SUPFAM" id="SSF56784">
    <property type="entry name" value="HAD-like"/>
    <property type="match status" value="2"/>
</dbReference>
<dbReference type="EMBL" id="PDUG01000004">
    <property type="protein sequence ID" value="PIC36359.1"/>
    <property type="molecule type" value="Genomic_DNA"/>
</dbReference>
<comment type="subcellular location">
    <subcellularLocation>
        <location evidence="1 12">Membrane</location>
        <topology evidence="1 12">Multi-pass membrane protein</topology>
    </subcellularLocation>
</comment>
<feature type="transmembrane region" description="Helical" evidence="12">
    <location>
        <begin position="1963"/>
        <end position="1981"/>
    </location>
</feature>
<feature type="transmembrane region" description="Helical" evidence="12">
    <location>
        <begin position="395"/>
        <end position="416"/>
    </location>
</feature>
<feature type="transmembrane region" description="Helical" evidence="12">
    <location>
        <begin position="1478"/>
        <end position="1501"/>
    </location>
</feature>
<feature type="compositionally biased region" description="Low complexity" evidence="13">
    <location>
        <begin position="1064"/>
        <end position="1074"/>
    </location>
</feature>
<feature type="compositionally biased region" description="Low complexity" evidence="13">
    <location>
        <begin position="14"/>
        <end position="24"/>
    </location>
</feature>
<keyword evidence="6 12" id="KW-0547">Nucleotide-binding</keyword>
<dbReference type="FunFam" id="3.40.50.1000:FF:000068">
    <property type="entry name" value="Cation-transporting ATPase"/>
    <property type="match status" value="2"/>
</dbReference>
<dbReference type="Proteomes" id="UP000230233">
    <property type="component" value="Chromosome IV"/>
</dbReference>
<evidence type="ECO:0000256" key="1">
    <source>
        <dbReference type="ARBA" id="ARBA00004141"/>
    </source>
</evidence>
<dbReference type="Pfam" id="PF13246">
    <property type="entry name" value="Cation_ATPase"/>
    <property type="match status" value="2"/>
</dbReference>
<feature type="transmembrane region" description="Helical" evidence="12">
    <location>
        <begin position="2117"/>
        <end position="2139"/>
    </location>
</feature>
<comment type="caution">
    <text evidence="15">The sequence shown here is derived from an EMBL/GenBank/DDBJ whole genome shotgun (WGS) entry which is preliminary data.</text>
</comment>
<keyword evidence="7 12" id="KW-0067">ATP-binding</keyword>
<dbReference type="SFLD" id="SFLDG00002">
    <property type="entry name" value="C1.7:_P-type_atpase_like"/>
    <property type="match status" value="2"/>
</dbReference>
<dbReference type="InterPro" id="IPR023299">
    <property type="entry name" value="ATPase_P-typ_cyto_dom_N"/>
</dbReference>
<feature type="transmembrane region" description="Helical" evidence="12">
    <location>
        <begin position="1271"/>
        <end position="1290"/>
    </location>
</feature>
<dbReference type="Pfam" id="PF00690">
    <property type="entry name" value="Cation_ATPase_N"/>
    <property type="match status" value="2"/>
</dbReference>
<dbReference type="SMART" id="SM00831">
    <property type="entry name" value="Cation_ATPase_N"/>
    <property type="match status" value="2"/>
</dbReference>
<dbReference type="InterPro" id="IPR044492">
    <property type="entry name" value="P_typ_ATPase_HD_dom"/>
</dbReference>
<dbReference type="GO" id="GO:0006874">
    <property type="term" value="P:intracellular calcium ion homeostasis"/>
    <property type="evidence" value="ECO:0007669"/>
    <property type="project" value="TreeGrafter"/>
</dbReference>
<dbReference type="SFLD" id="SFLDS00003">
    <property type="entry name" value="Haloacid_Dehalogenase"/>
    <property type="match status" value="2"/>
</dbReference>
<comment type="similarity">
    <text evidence="2 12">Belongs to the cation transport ATPase (P-type) (TC 3.A.3) family. Type V subfamily.</text>
</comment>
<dbReference type="PANTHER" id="PTHR45630:SF5">
    <property type="entry name" value="CATION-TRANSPORTING ATPASE"/>
    <property type="match status" value="1"/>
</dbReference>
<feature type="region of interest" description="Disordered" evidence="13">
    <location>
        <begin position="1050"/>
        <end position="1079"/>
    </location>
</feature>
<dbReference type="Gene3D" id="1.20.1110.10">
    <property type="entry name" value="Calcium-transporting ATPase, transmembrane domain"/>
    <property type="match status" value="2"/>
</dbReference>
<dbReference type="InterPro" id="IPR023214">
    <property type="entry name" value="HAD_sf"/>
</dbReference>
<dbReference type="InterPro" id="IPR018303">
    <property type="entry name" value="ATPase_P-typ_P_site"/>
</dbReference>
<evidence type="ECO:0000313" key="15">
    <source>
        <dbReference type="EMBL" id="PIC36359.1"/>
    </source>
</evidence>
<evidence type="ECO:0000259" key="14">
    <source>
        <dbReference type="SMART" id="SM00831"/>
    </source>
</evidence>
<dbReference type="Pfam" id="PF12409">
    <property type="entry name" value="P5-ATPase"/>
    <property type="match status" value="2"/>
</dbReference>
<dbReference type="NCBIfam" id="TIGR01494">
    <property type="entry name" value="ATPase_P-type"/>
    <property type="match status" value="6"/>
</dbReference>
<dbReference type="InterPro" id="IPR036412">
    <property type="entry name" value="HAD-like_sf"/>
</dbReference>
<dbReference type="PRINTS" id="PR00119">
    <property type="entry name" value="CATATPASE"/>
</dbReference>
<evidence type="ECO:0000256" key="6">
    <source>
        <dbReference type="ARBA" id="ARBA00022741"/>
    </source>
</evidence>
<feature type="domain" description="Cation-transporting P-type ATPase N-terminal" evidence="14">
    <location>
        <begin position="1201"/>
        <end position="1271"/>
    </location>
</feature>
<evidence type="ECO:0000256" key="11">
    <source>
        <dbReference type="ARBA" id="ARBA00023136"/>
    </source>
</evidence>
<evidence type="ECO:0000256" key="13">
    <source>
        <dbReference type="SAM" id="MobiDB-lite"/>
    </source>
</evidence>
<keyword evidence="4 12" id="KW-0812">Transmembrane</keyword>
<feature type="transmembrane region" description="Helical" evidence="12">
    <location>
        <begin position="2009"/>
        <end position="2034"/>
    </location>
</feature>
<dbReference type="InterPro" id="IPR001757">
    <property type="entry name" value="P_typ_ATPase"/>
</dbReference>
<feature type="transmembrane region" description="Helical" evidence="12">
    <location>
        <begin position="428"/>
        <end position="451"/>
    </location>
</feature>
<keyword evidence="9 12" id="KW-1278">Translocase</keyword>
<dbReference type="GO" id="GO:0005524">
    <property type="term" value="F:ATP binding"/>
    <property type="evidence" value="ECO:0007669"/>
    <property type="project" value="UniProtKB-UniRule"/>
</dbReference>
<keyword evidence="5 12" id="KW-0479">Metal-binding</keyword>
<proteinExistence type="inferred from homology"/>
<feature type="transmembrane region" description="Helical" evidence="12">
    <location>
        <begin position="1445"/>
        <end position="1466"/>
    </location>
</feature>
<dbReference type="SUPFAM" id="SSF81665">
    <property type="entry name" value="Calcium ATPase, transmembrane domain M"/>
    <property type="match status" value="2"/>
</dbReference>
<keyword evidence="16" id="KW-1185">Reference proteome</keyword>
<organism evidence="15 16">
    <name type="scientific">Caenorhabditis nigoni</name>
    <dbReference type="NCBI Taxonomy" id="1611254"/>
    <lineage>
        <taxon>Eukaryota</taxon>
        <taxon>Metazoa</taxon>
        <taxon>Ecdysozoa</taxon>
        <taxon>Nematoda</taxon>
        <taxon>Chromadorea</taxon>
        <taxon>Rhabditida</taxon>
        <taxon>Rhabditina</taxon>
        <taxon>Rhabditomorpha</taxon>
        <taxon>Rhabditoidea</taxon>
        <taxon>Rhabditidae</taxon>
        <taxon>Peloderinae</taxon>
        <taxon>Caenorhabditis</taxon>
    </lineage>
</organism>
<dbReference type="SFLD" id="SFLDF00027">
    <property type="entry name" value="p-type_atpase"/>
    <property type="match status" value="2"/>
</dbReference>
<dbReference type="STRING" id="1611254.A0A2G5UA04"/>
<keyword evidence="11 12" id="KW-0472">Membrane</keyword>
<dbReference type="Gene3D" id="2.70.150.10">
    <property type="entry name" value="Calcium-transporting ATPase, cytoplasmic transduction domain A"/>
    <property type="match status" value="2"/>
</dbReference>
<evidence type="ECO:0000256" key="7">
    <source>
        <dbReference type="ARBA" id="ARBA00022840"/>
    </source>
</evidence>
<evidence type="ECO:0000256" key="9">
    <source>
        <dbReference type="ARBA" id="ARBA00022967"/>
    </source>
</evidence>
<name>A0A2G5UA04_9PELO</name>
<keyword evidence="8 12" id="KW-0460">Magnesium</keyword>
<reference evidence="16" key="1">
    <citation type="submission" date="2017-10" db="EMBL/GenBank/DDBJ databases">
        <title>Rapid genome shrinkage in a self-fertile nematode reveals novel sperm competition proteins.</title>
        <authorList>
            <person name="Yin D."/>
            <person name="Schwarz E.M."/>
            <person name="Thomas C.G."/>
            <person name="Felde R.L."/>
            <person name="Korf I.F."/>
            <person name="Cutter A.D."/>
            <person name="Schartner C.M."/>
            <person name="Ralston E.J."/>
            <person name="Meyer B.J."/>
            <person name="Haag E.S."/>
        </authorList>
    </citation>
    <scope>NUCLEOTIDE SEQUENCE [LARGE SCALE GENOMIC DNA]</scope>
    <source>
        <strain evidence="16">JU1422</strain>
    </source>
</reference>
<dbReference type="GO" id="GO:0015203">
    <property type="term" value="F:polyamine transmembrane transporter activity"/>
    <property type="evidence" value="ECO:0007669"/>
    <property type="project" value="TreeGrafter"/>
</dbReference>
<feature type="transmembrane region" description="Helical" evidence="12">
    <location>
        <begin position="959"/>
        <end position="984"/>
    </location>
</feature>
<dbReference type="InterPro" id="IPR006544">
    <property type="entry name" value="P-type_TPase_V"/>
</dbReference>
<feature type="transmembrane region" description="Helical" evidence="12">
    <location>
        <begin position="2054"/>
        <end position="2073"/>
    </location>
</feature>
<dbReference type="GO" id="GO:0046872">
    <property type="term" value="F:metal ion binding"/>
    <property type="evidence" value="ECO:0007669"/>
    <property type="project" value="UniProtKB-UniRule"/>
</dbReference>
<dbReference type="Pfam" id="PF00122">
    <property type="entry name" value="E1-E2_ATPase"/>
    <property type="match status" value="2"/>
</dbReference>
<dbReference type="GO" id="GO:0016887">
    <property type="term" value="F:ATP hydrolysis activity"/>
    <property type="evidence" value="ECO:0007669"/>
    <property type="project" value="InterPro"/>
</dbReference>
<dbReference type="PROSITE" id="PS00154">
    <property type="entry name" value="ATPASE_E1_E2"/>
    <property type="match status" value="2"/>
</dbReference>